<evidence type="ECO:0000256" key="4">
    <source>
        <dbReference type="ARBA" id="ARBA00023136"/>
    </source>
</evidence>
<comment type="subcellular location">
    <subcellularLocation>
        <location evidence="1">Cell membrane</location>
    </subcellularLocation>
</comment>
<dbReference type="AlphaFoldDB" id="F7XQ82"/>
<feature type="domain" description="ABC-type glycine betaine transport system substrate-binding" evidence="5">
    <location>
        <begin position="35"/>
        <end position="275"/>
    </location>
</feature>
<evidence type="ECO:0000256" key="1">
    <source>
        <dbReference type="ARBA" id="ARBA00004236"/>
    </source>
</evidence>
<dbReference type="GeneID" id="10823350"/>
<keyword evidence="7" id="KW-1185">Reference proteome</keyword>
<dbReference type="PANTHER" id="PTHR47737:SF1">
    <property type="entry name" value="GLYCINE BETAINE_PROLINE BETAINE TRANSPORT SYSTEM PERMEASE PROTEIN PROW"/>
    <property type="match status" value="1"/>
</dbReference>
<gene>
    <name evidence="6" type="ordered locus">Mzhil_1709</name>
</gene>
<accession>F7XQ82</accession>
<dbReference type="PANTHER" id="PTHR47737">
    <property type="entry name" value="GLYCINE BETAINE/PROLINE BETAINE TRANSPORT SYSTEM PERMEASE PROTEIN PROW"/>
    <property type="match status" value="1"/>
</dbReference>
<dbReference type="Gene3D" id="3.40.190.100">
    <property type="entry name" value="Glycine betaine-binding periplasmic protein, domain 2"/>
    <property type="match status" value="1"/>
</dbReference>
<dbReference type="GO" id="GO:0015871">
    <property type="term" value="P:choline transport"/>
    <property type="evidence" value="ECO:0007669"/>
    <property type="project" value="TreeGrafter"/>
</dbReference>
<dbReference type="CDD" id="cd13639">
    <property type="entry name" value="PBP2_OpuAC_like"/>
    <property type="match status" value="1"/>
</dbReference>
<dbReference type="Proteomes" id="UP000006622">
    <property type="component" value="Chromosome"/>
</dbReference>
<proteinExistence type="predicted"/>
<dbReference type="GO" id="GO:0031460">
    <property type="term" value="P:glycine betaine transport"/>
    <property type="evidence" value="ECO:0007669"/>
    <property type="project" value="TreeGrafter"/>
</dbReference>
<dbReference type="Gene3D" id="3.40.190.10">
    <property type="entry name" value="Periplasmic binding protein-like II"/>
    <property type="match status" value="1"/>
</dbReference>
<dbReference type="KEGG" id="mzh:Mzhil_1709"/>
<evidence type="ECO:0000259" key="5">
    <source>
        <dbReference type="Pfam" id="PF04069"/>
    </source>
</evidence>
<keyword evidence="3" id="KW-1003">Cell membrane</keyword>
<dbReference type="RefSeq" id="WP_013898980.1">
    <property type="nucleotide sequence ID" value="NC_015676.1"/>
</dbReference>
<dbReference type="InterPro" id="IPR007210">
    <property type="entry name" value="ABC_Gly_betaine_transp_sub-bd"/>
</dbReference>
<dbReference type="PROSITE" id="PS51257">
    <property type="entry name" value="PROKAR_LIPOPROTEIN"/>
    <property type="match status" value="1"/>
</dbReference>
<dbReference type="GO" id="GO:0005275">
    <property type="term" value="F:amine transmembrane transporter activity"/>
    <property type="evidence" value="ECO:0007669"/>
    <property type="project" value="TreeGrafter"/>
</dbReference>
<dbReference type="HOGENOM" id="CLU_008673_1_0_2"/>
<reference evidence="6" key="1">
    <citation type="submission" date="2010-07" db="EMBL/GenBank/DDBJ databases">
        <title>The complete genome of Methanosalsum zhilinae DSM 4017.</title>
        <authorList>
            <consortium name="US DOE Joint Genome Institute (JGI-PGF)"/>
            <person name="Lucas S."/>
            <person name="Copeland A."/>
            <person name="Lapidus A."/>
            <person name="Glavina del Rio T."/>
            <person name="Dalin E."/>
            <person name="Tice H."/>
            <person name="Bruce D."/>
            <person name="Goodwin L."/>
            <person name="Pitluck S."/>
            <person name="Kyrpides N."/>
            <person name="Mavromatis K."/>
            <person name="Ovchinnikova G."/>
            <person name="Daligault H."/>
            <person name="Detter J.C."/>
            <person name="Han C."/>
            <person name="Tapia R."/>
            <person name="Larimer F."/>
            <person name="Land M."/>
            <person name="Hauser L."/>
            <person name="Markowitz V."/>
            <person name="Cheng J.-F."/>
            <person name="Hugenholtz P."/>
            <person name="Woyke T."/>
            <person name="Wu D."/>
            <person name="Spring S."/>
            <person name="Schueler E."/>
            <person name="Brambilla E."/>
            <person name="Klenk H.-P."/>
            <person name="Eisen J.A."/>
        </authorList>
    </citation>
    <scope>NUCLEOTIDE SEQUENCE</scope>
    <source>
        <strain evidence="6">DSM 4017</strain>
    </source>
</reference>
<name>F7XQ82_METZD</name>
<protein>
    <submittedName>
        <fullName evidence="6">Substrate-binding region of ABC-type glycine betaine transport system</fullName>
    </submittedName>
</protein>
<dbReference type="SUPFAM" id="SSF53850">
    <property type="entry name" value="Periplasmic binding protein-like II"/>
    <property type="match status" value="1"/>
</dbReference>
<evidence type="ECO:0000313" key="7">
    <source>
        <dbReference type="Proteomes" id="UP000006622"/>
    </source>
</evidence>
<evidence type="ECO:0000313" key="6">
    <source>
        <dbReference type="EMBL" id="AEH61544.1"/>
    </source>
</evidence>
<sequence length="286" mass="32100" precursor="true">MNRVKVALLMIIAITGIVIGAGCLEALDDDPYQTTIGYLPWAGEIASTNVMKQVLEEAGYEVEIISIEPGALYRGLADGQFDFTTSAWLPHTHGHYMDRFGDDFEEVAVNLEGARIGLVVPQYVTIDSIEEMNDVVDEFDGRIVGIEPGAGIMTATENAIEVYDLEYELVASSGAAMTAEIRSAITNDEWVVVTGWSPHWKFERWELKYLEDPEMVYGGEEYVATLAREGLQEDKPELYEIISRFYWTLDDVESVMLDMEEGYSPEEAAARWIENNPEKVSEWLGE</sequence>
<keyword evidence="2" id="KW-0813">Transport</keyword>
<keyword evidence="4" id="KW-0472">Membrane</keyword>
<dbReference type="STRING" id="679901.Mzhil_1709"/>
<organism evidence="6 7">
    <name type="scientific">Methanosalsum zhilinae (strain DSM 4017 / NBRC 107636 / OCM 62 / WeN5)</name>
    <name type="common">Methanohalophilus zhilinae</name>
    <dbReference type="NCBI Taxonomy" id="679901"/>
    <lineage>
        <taxon>Archaea</taxon>
        <taxon>Methanobacteriati</taxon>
        <taxon>Methanobacteriota</taxon>
        <taxon>Stenosarchaea group</taxon>
        <taxon>Methanomicrobia</taxon>
        <taxon>Methanosarcinales</taxon>
        <taxon>Methanosarcinaceae</taxon>
        <taxon>Methanosalsum</taxon>
    </lineage>
</organism>
<dbReference type="EMBL" id="CP002101">
    <property type="protein sequence ID" value="AEH61544.1"/>
    <property type="molecule type" value="Genomic_DNA"/>
</dbReference>
<evidence type="ECO:0000256" key="2">
    <source>
        <dbReference type="ARBA" id="ARBA00022448"/>
    </source>
</evidence>
<dbReference type="GO" id="GO:0015226">
    <property type="term" value="F:carnitine transmembrane transporter activity"/>
    <property type="evidence" value="ECO:0007669"/>
    <property type="project" value="TreeGrafter"/>
</dbReference>
<evidence type="ECO:0000256" key="3">
    <source>
        <dbReference type="ARBA" id="ARBA00022475"/>
    </source>
</evidence>
<dbReference type="GO" id="GO:0043190">
    <property type="term" value="C:ATP-binding cassette (ABC) transporter complex"/>
    <property type="evidence" value="ECO:0007669"/>
    <property type="project" value="InterPro"/>
</dbReference>
<dbReference type="Pfam" id="PF04069">
    <property type="entry name" value="OpuAC"/>
    <property type="match status" value="1"/>
</dbReference>